<dbReference type="EMBL" id="JAKKSL010000001">
    <property type="protein sequence ID" value="MCI2283206.1"/>
    <property type="molecule type" value="Genomic_DNA"/>
</dbReference>
<dbReference type="Proteomes" id="UP001139646">
    <property type="component" value="Unassembled WGS sequence"/>
</dbReference>
<keyword evidence="4" id="KW-1185">Reference proteome</keyword>
<dbReference type="Gene3D" id="2.30.30.90">
    <property type="match status" value="1"/>
</dbReference>
<dbReference type="RefSeq" id="WP_242284462.1">
    <property type="nucleotide sequence ID" value="NZ_JAKKSL010000001.1"/>
</dbReference>
<dbReference type="Pfam" id="PF04023">
    <property type="entry name" value="FeoA"/>
    <property type="match status" value="1"/>
</dbReference>
<evidence type="ECO:0000313" key="4">
    <source>
        <dbReference type="Proteomes" id="UP001139646"/>
    </source>
</evidence>
<comment type="caution">
    <text evidence="3">The sequence shown here is derived from an EMBL/GenBank/DDBJ whole genome shotgun (WGS) entry which is preliminary data.</text>
</comment>
<dbReference type="InterPro" id="IPR007167">
    <property type="entry name" value="Fe-transptr_FeoA-like"/>
</dbReference>
<reference evidence="3" key="1">
    <citation type="submission" date="2022-01" db="EMBL/GenBank/DDBJ databases">
        <title>Colwellia maritima, isolated from seawater.</title>
        <authorList>
            <person name="Kristyanto S."/>
            <person name="Jung J."/>
            <person name="Jeon C.O."/>
        </authorList>
    </citation>
    <scope>NUCLEOTIDE SEQUENCE</scope>
    <source>
        <strain evidence="3">MSW7</strain>
    </source>
</reference>
<dbReference type="SMART" id="SM00899">
    <property type="entry name" value="FeoA"/>
    <property type="match status" value="1"/>
</dbReference>
<dbReference type="SUPFAM" id="SSF50037">
    <property type="entry name" value="C-terminal domain of transcriptional repressors"/>
    <property type="match status" value="1"/>
</dbReference>
<evidence type="ECO:0000256" key="1">
    <source>
        <dbReference type="ARBA" id="ARBA00023004"/>
    </source>
</evidence>
<keyword evidence="1" id="KW-0408">Iron</keyword>
<protein>
    <submittedName>
        <fullName evidence="3">Ferrous iron transport protein A</fullName>
    </submittedName>
</protein>
<evidence type="ECO:0000259" key="2">
    <source>
        <dbReference type="SMART" id="SM00899"/>
    </source>
</evidence>
<feature type="domain" description="Ferrous iron transporter FeoA-like" evidence="2">
    <location>
        <begin position="1"/>
        <end position="73"/>
    </location>
</feature>
<gene>
    <name evidence="3" type="ORF">L3081_07140</name>
</gene>
<organism evidence="3 4">
    <name type="scientific">Colwellia maritima</name>
    <dbReference type="NCBI Taxonomy" id="2912588"/>
    <lineage>
        <taxon>Bacteria</taxon>
        <taxon>Pseudomonadati</taxon>
        <taxon>Pseudomonadota</taxon>
        <taxon>Gammaproteobacteria</taxon>
        <taxon>Alteromonadales</taxon>
        <taxon>Colwelliaceae</taxon>
        <taxon>Colwellia</taxon>
    </lineage>
</organism>
<name>A0ABS9WZ04_9GAMM</name>
<sequence length="74" mass="8086">MTLVDVAKNQVVKISALPLDETLSALLLEQGFCLRTEVALAHKAPFNGPLAYRLHNTKISLQRSVAEQIKVSVS</sequence>
<evidence type="ECO:0000313" key="3">
    <source>
        <dbReference type="EMBL" id="MCI2283206.1"/>
    </source>
</evidence>
<accession>A0ABS9WZ04</accession>
<dbReference type="InterPro" id="IPR038157">
    <property type="entry name" value="FeoA_core_dom"/>
</dbReference>
<dbReference type="InterPro" id="IPR008988">
    <property type="entry name" value="Transcriptional_repressor_C"/>
</dbReference>
<proteinExistence type="predicted"/>